<dbReference type="InterPro" id="IPR005263">
    <property type="entry name" value="DapA"/>
</dbReference>
<dbReference type="SMART" id="SM01130">
    <property type="entry name" value="DHDPS"/>
    <property type="match status" value="1"/>
</dbReference>
<evidence type="ECO:0000256" key="4">
    <source>
        <dbReference type="ARBA" id="ARBA00012086"/>
    </source>
</evidence>
<dbReference type="GO" id="GO:0005829">
    <property type="term" value="C:cytosol"/>
    <property type="evidence" value="ECO:0007669"/>
    <property type="project" value="TreeGrafter"/>
</dbReference>
<dbReference type="AlphaFoldDB" id="A0A1F7RPH5"/>
<evidence type="ECO:0000256" key="12">
    <source>
        <dbReference type="HAMAP-Rule" id="MF_00418"/>
    </source>
</evidence>
<evidence type="ECO:0000256" key="14">
    <source>
        <dbReference type="PIRSR" id="PIRSR001365-1"/>
    </source>
</evidence>
<evidence type="ECO:0000256" key="15">
    <source>
        <dbReference type="PIRSR" id="PIRSR001365-2"/>
    </source>
</evidence>
<dbReference type="EMBL" id="MGDD01000274">
    <property type="protein sequence ID" value="OGL43466.1"/>
    <property type="molecule type" value="Genomic_DNA"/>
</dbReference>
<accession>A0A1F7RPH5</accession>
<feature type="active site" description="Schiff-base intermediate with substrate" evidence="12 14">
    <location>
        <position position="161"/>
    </location>
</feature>
<comment type="subcellular location">
    <subcellularLocation>
        <location evidence="12">Cytoplasm</location>
    </subcellularLocation>
</comment>
<keyword evidence="6 12" id="KW-0028">Amino-acid biosynthesis</keyword>
<dbReference type="HAMAP" id="MF_00418">
    <property type="entry name" value="DapA"/>
    <property type="match status" value="1"/>
</dbReference>
<comment type="caution">
    <text evidence="12">Was originally thought to be a dihydrodipicolinate synthase (DHDPS), catalyzing the condensation of (S)-aspartate-beta-semialdehyde [(S)-ASA] and pyruvate to dihydrodipicolinate (DHDP). However, it was shown in E.coli that the product of the enzymatic reaction is not dihydrodipicolinate but in fact (4S)-4-hydroxy-2,3,4,5-tetrahydro-(2S)-dipicolinic acid (HTPA), and that the consecutive dehydration reaction leading to DHDP is not spontaneous but catalyzed by DapB.</text>
</comment>
<keyword evidence="10 12" id="KW-0704">Schiff base</keyword>
<dbReference type="PIRSF" id="PIRSF001365">
    <property type="entry name" value="DHDPS"/>
    <property type="match status" value="1"/>
</dbReference>
<feature type="binding site" evidence="12 15">
    <location>
        <position position="45"/>
    </location>
    <ligand>
        <name>pyruvate</name>
        <dbReference type="ChEBI" id="CHEBI:15361"/>
    </ligand>
</feature>
<comment type="catalytic activity">
    <reaction evidence="11 12">
        <text>L-aspartate 4-semialdehyde + pyruvate = (2S,4S)-4-hydroxy-2,3,4,5-tetrahydrodipicolinate + H2O + H(+)</text>
        <dbReference type="Rhea" id="RHEA:34171"/>
        <dbReference type="ChEBI" id="CHEBI:15361"/>
        <dbReference type="ChEBI" id="CHEBI:15377"/>
        <dbReference type="ChEBI" id="CHEBI:15378"/>
        <dbReference type="ChEBI" id="CHEBI:67139"/>
        <dbReference type="ChEBI" id="CHEBI:537519"/>
        <dbReference type="EC" id="4.3.3.7"/>
    </reaction>
</comment>
<evidence type="ECO:0000256" key="6">
    <source>
        <dbReference type="ARBA" id="ARBA00022605"/>
    </source>
</evidence>
<evidence type="ECO:0000256" key="11">
    <source>
        <dbReference type="ARBA" id="ARBA00047836"/>
    </source>
</evidence>
<proteinExistence type="inferred from homology"/>
<keyword evidence="5 12" id="KW-0963">Cytoplasm</keyword>
<evidence type="ECO:0000256" key="9">
    <source>
        <dbReference type="ARBA" id="ARBA00023239"/>
    </source>
</evidence>
<dbReference type="InterPro" id="IPR002220">
    <property type="entry name" value="DapA-like"/>
</dbReference>
<keyword evidence="8 12" id="KW-0457">Lysine biosynthesis</keyword>
<name>A0A1F7RPH5_9BACT</name>
<dbReference type="Pfam" id="PF00701">
    <property type="entry name" value="DHDPS"/>
    <property type="match status" value="1"/>
</dbReference>
<dbReference type="InterPro" id="IPR013785">
    <property type="entry name" value="Aldolase_TIM"/>
</dbReference>
<evidence type="ECO:0000256" key="5">
    <source>
        <dbReference type="ARBA" id="ARBA00022490"/>
    </source>
</evidence>
<evidence type="ECO:0000256" key="1">
    <source>
        <dbReference type="ARBA" id="ARBA00003294"/>
    </source>
</evidence>
<dbReference type="SUPFAM" id="SSF51569">
    <property type="entry name" value="Aldolase"/>
    <property type="match status" value="1"/>
</dbReference>
<feature type="active site" description="Proton donor/acceptor" evidence="12 14">
    <location>
        <position position="133"/>
    </location>
</feature>
<evidence type="ECO:0000256" key="8">
    <source>
        <dbReference type="ARBA" id="ARBA00023154"/>
    </source>
</evidence>
<dbReference type="GO" id="GO:0019877">
    <property type="term" value="P:diaminopimelate biosynthetic process"/>
    <property type="evidence" value="ECO:0007669"/>
    <property type="project" value="UniProtKB-UniRule"/>
</dbReference>
<dbReference type="PANTHER" id="PTHR12128:SF66">
    <property type="entry name" value="4-HYDROXY-2-OXOGLUTARATE ALDOLASE, MITOCHONDRIAL"/>
    <property type="match status" value="1"/>
</dbReference>
<keyword evidence="9 12" id="KW-0456">Lyase</keyword>
<dbReference type="NCBIfam" id="TIGR00674">
    <property type="entry name" value="dapA"/>
    <property type="match status" value="1"/>
</dbReference>
<organism evidence="16 17">
    <name type="scientific">Candidatus Schekmanbacteria bacterium RBG_13_48_7</name>
    <dbReference type="NCBI Taxonomy" id="1817878"/>
    <lineage>
        <taxon>Bacteria</taxon>
        <taxon>Candidatus Schekmaniibacteriota</taxon>
    </lineage>
</organism>
<feature type="binding site" evidence="12 15">
    <location>
        <position position="203"/>
    </location>
    <ligand>
        <name>pyruvate</name>
        <dbReference type="ChEBI" id="CHEBI:15361"/>
    </ligand>
</feature>
<dbReference type="PRINTS" id="PR00146">
    <property type="entry name" value="DHPICSNTHASE"/>
</dbReference>
<evidence type="ECO:0000256" key="7">
    <source>
        <dbReference type="ARBA" id="ARBA00022915"/>
    </source>
</evidence>
<evidence type="ECO:0000256" key="10">
    <source>
        <dbReference type="ARBA" id="ARBA00023270"/>
    </source>
</evidence>
<dbReference type="Gene3D" id="3.20.20.70">
    <property type="entry name" value="Aldolase class I"/>
    <property type="match status" value="1"/>
</dbReference>
<dbReference type="GO" id="GO:0009089">
    <property type="term" value="P:lysine biosynthetic process via diaminopimelate"/>
    <property type="evidence" value="ECO:0007669"/>
    <property type="project" value="UniProtKB-UniRule"/>
</dbReference>
<evidence type="ECO:0000313" key="17">
    <source>
        <dbReference type="Proteomes" id="UP000179266"/>
    </source>
</evidence>
<evidence type="ECO:0000256" key="3">
    <source>
        <dbReference type="ARBA" id="ARBA00007592"/>
    </source>
</evidence>
<dbReference type="EC" id="4.3.3.7" evidence="4 12"/>
<feature type="site" description="Part of a proton relay during catalysis" evidence="12">
    <location>
        <position position="107"/>
    </location>
</feature>
<dbReference type="CDD" id="cd00950">
    <property type="entry name" value="DHDPS"/>
    <property type="match status" value="1"/>
</dbReference>
<comment type="function">
    <text evidence="1 12">Catalyzes the condensation of (S)-aspartate-beta-semialdehyde [(S)-ASA] and pyruvate to 4-hydroxy-tetrahydrodipicolinate (HTPA).</text>
</comment>
<protein>
    <recommendedName>
        <fullName evidence="4 12">4-hydroxy-tetrahydrodipicolinate synthase</fullName>
        <shortName evidence="12">HTPA synthase</shortName>
        <ecNumber evidence="4 12">4.3.3.7</ecNumber>
    </recommendedName>
</protein>
<dbReference type="PROSITE" id="PS00665">
    <property type="entry name" value="DHDPS_1"/>
    <property type="match status" value="1"/>
</dbReference>
<evidence type="ECO:0000256" key="2">
    <source>
        <dbReference type="ARBA" id="ARBA00005120"/>
    </source>
</evidence>
<dbReference type="Proteomes" id="UP000179266">
    <property type="component" value="Unassembled WGS sequence"/>
</dbReference>
<feature type="site" description="Part of a proton relay during catalysis" evidence="12">
    <location>
        <position position="44"/>
    </location>
</feature>
<evidence type="ECO:0000256" key="13">
    <source>
        <dbReference type="PIRNR" id="PIRNR001365"/>
    </source>
</evidence>
<dbReference type="PANTHER" id="PTHR12128">
    <property type="entry name" value="DIHYDRODIPICOLINATE SYNTHASE"/>
    <property type="match status" value="1"/>
</dbReference>
<dbReference type="UniPathway" id="UPA00034">
    <property type="reaction ID" value="UER00017"/>
</dbReference>
<evidence type="ECO:0000313" key="16">
    <source>
        <dbReference type="EMBL" id="OGL43466.1"/>
    </source>
</evidence>
<dbReference type="InterPro" id="IPR020624">
    <property type="entry name" value="Schiff_base-form_aldolases_CS"/>
</dbReference>
<keyword evidence="7 12" id="KW-0220">Diaminopimelate biosynthesis</keyword>
<reference evidence="16 17" key="1">
    <citation type="journal article" date="2016" name="Nat. Commun.">
        <title>Thousands of microbial genomes shed light on interconnected biogeochemical processes in an aquifer system.</title>
        <authorList>
            <person name="Anantharaman K."/>
            <person name="Brown C.T."/>
            <person name="Hug L.A."/>
            <person name="Sharon I."/>
            <person name="Castelle C.J."/>
            <person name="Probst A.J."/>
            <person name="Thomas B.C."/>
            <person name="Singh A."/>
            <person name="Wilkins M.J."/>
            <person name="Karaoz U."/>
            <person name="Brodie E.L."/>
            <person name="Williams K.H."/>
            <person name="Hubbard S.S."/>
            <person name="Banfield J.F."/>
        </authorList>
    </citation>
    <scope>NUCLEOTIDE SEQUENCE [LARGE SCALE GENOMIC DNA]</scope>
</reference>
<comment type="subunit">
    <text evidence="12">Homotetramer; dimer of dimers.</text>
</comment>
<comment type="caution">
    <text evidence="16">The sequence shown here is derived from an EMBL/GenBank/DDBJ whole genome shotgun (WGS) entry which is preliminary data.</text>
</comment>
<comment type="pathway">
    <text evidence="2 12">Amino-acid biosynthesis; L-lysine biosynthesis via DAP pathway; (S)-tetrahydrodipicolinate from L-aspartate: step 3/4.</text>
</comment>
<gene>
    <name evidence="12" type="primary">dapA</name>
    <name evidence="16" type="ORF">A2161_13670</name>
</gene>
<dbReference type="GO" id="GO:0008840">
    <property type="term" value="F:4-hydroxy-tetrahydrodipicolinate synthase activity"/>
    <property type="evidence" value="ECO:0007669"/>
    <property type="project" value="UniProtKB-UniRule"/>
</dbReference>
<comment type="similarity">
    <text evidence="3 12 13">Belongs to the DapA family.</text>
</comment>
<sequence>MFEGVFPAIVTPFNEDESIDFKSLTGLVDYLINSGIHGLVTCGTTGESTSLSREERIQLNQHVVKQVNSRIPVIAGVGTNLTVSTIQFAQDAEKTGIDGLLVITPYYNKPTPEGLFRHFTAVAEKTKLPIILYNVPSRTGVNIDTDTLEKLSHNPRIVQLKEASGSLDQITSFIRICGEKIGILSGDDPLTYPILAIGGKGVISVSANIVPEKIVQMYHSFTVGDLQTARGLHEELYPINKAMFIETNPIPVKTALSMIGLVKPVFRLPLTPMRDKNQNLLKQILSEYKLIENKGNRN</sequence>